<evidence type="ECO:0000313" key="2">
    <source>
        <dbReference type="EMBL" id="OGM31832.1"/>
    </source>
</evidence>
<dbReference type="EMBL" id="MGGP01000020">
    <property type="protein sequence ID" value="OGM31832.1"/>
    <property type="molecule type" value="Genomic_DNA"/>
</dbReference>
<proteinExistence type="predicted"/>
<dbReference type="SUPFAM" id="SSF81301">
    <property type="entry name" value="Nucleotidyltransferase"/>
    <property type="match status" value="1"/>
</dbReference>
<dbReference type="InterPro" id="IPR041633">
    <property type="entry name" value="Polbeta"/>
</dbReference>
<dbReference type="Pfam" id="PF18765">
    <property type="entry name" value="Polbeta"/>
    <property type="match status" value="1"/>
</dbReference>
<name>A0A1F7YWW0_9BACT</name>
<accession>A0A1F7YWW0</accession>
<dbReference type="AlphaFoldDB" id="A0A1F7YWW0"/>
<organism evidence="2 3">
    <name type="scientific">Candidatus Woesebacteria bacterium RIFCSPHIGHO2_01_FULL_44_21</name>
    <dbReference type="NCBI Taxonomy" id="1802503"/>
    <lineage>
        <taxon>Bacteria</taxon>
        <taxon>Candidatus Woeseibacteriota</taxon>
    </lineage>
</organism>
<sequence length="134" mass="15522">MKLPPKDKLEELRVKYNLRLVLLHGSQVDGHTHKDSDIDIAVLSEDPQKDFDLLELIGDLTDLFHSDKIDVSNLNRANPLLLFNATLKGELLAGKQADYEALKLLAFKRFHDYKPYFELEHNFVRERTKSYVSI</sequence>
<evidence type="ECO:0000259" key="1">
    <source>
        <dbReference type="Pfam" id="PF18765"/>
    </source>
</evidence>
<reference evidence="2 3" key="1">
    <citation type="journal article" date="2016" name="Nat. Commun.">
        <title>Thousands of microbial genomes shed light on interconnected biogeochemical processes in an aquifer system.</title>
        <authorList>
            <person name="Anantharaman K."/>
            <person name="Brown C.T."/>
            <person name="Hug L.A."/>
            <person name="Sharon I."/>
            <person name="Castelle C.J."/>
            <person name="Probst A.J."/>
            <person name="Thomas B.C."/>
            <person name="Singh A."/>
            <person name="Wilkins M.J."/>
            <person name="Karaoz U."/>
            <person name="Brodie E.L."/>
            <person name="Williams K.H."/>
            <person name="Hubbard S.S."/>
            <person name="Banfield J.F."/>
        </authorList>
    </citation>
    <scope>NUCLEOTIDE SEQUENCE [LARGE SCALE GENOMIC DNA]</scope>
</reference>
<feature type="domain" description="Polymerase beta nucleotidyltransferase" evidence="1">
    <location>
        <begin position="9"/>
        <end position="96"/>
    </location>
</feature>
<evidence type="ECO:0000313" key="3">
    <source>
        <dbReference type="Proteomes" id="UP000178870"/>
    </source>
</evidence>
<dbReference type="PANTHER" id="PTHR43852:SF3">
    <property type="entry name" value="NUCLEOTIDYLTRANSFERASE"/>
    <property type="match status" value="1"/>
</dbReference>
<dbReference type="InterPro" id="IPR043519">
    <property type="entry name" value="NT_sf"/>
</dbReference>
<dbReference type="NCBIfam" id="NF047752">
    <property type="entry name" value="MntA_antitoxin"/>
    <property type="match status" value="1"/>
</dbReference>
<dbReference type="InterPro" id="IPR052930">
    <property type="entry name" value="TA_antitoxin_MntA"/>
</dbReference>
<dbReference type="Proteomes" id="UP000178870">
    <property type="component" value="Unassembled WGS sequence"/>
</dbReference>
<protein>
    <recommendedName>
        <fullName evidence="1">Polymerase beta nucleotidyltransferase domain-containing protein</fullName>
    </recommendedName>
</protein>
<dbReference type="CDD" id="cd05403">
    <property type="entry name" value="NT_KNTase_like"/>
    <property type="match status" value="1"/>
</dbReference>
<dbReference type="Gene3D" id="3.30.460.10">
    <property type="entry name" value="Beta Polymerase, domain 2"/>
    <property type="match status" value="1"/>
</dbReference>
<gene>
    <name evidence="2" type="ORF">A2803_00930</name>
</gene>
<comment type="caution">
    <text evidence="2">The sequence shown here is derived from an EMBL/GenBank/DDBJ whole genome shotgun (WGS) entry which is preliminary data.</text>
</comment>
<dbReference type="PANTHER" id="PTHR43852">
    <property type="entry name" value="NUCLEOTIDYLTRANSFERASE"/>
    <property type="match status" value="1"/>
</dbReference>